<dbReference type="GeneID" id="7835545"/>
<dbReference type="KEGG" id="tet:TTHERM_00822210"/>
<evidence type="ECO:0000313" key="2">
    <source>
        <dbReference type="EMBL" id="EAR83883.2"/>
    </source>
</evidence>
<dbReference type="AlphaFoldDB" id="Q22EZ2"/>
<evidence type="ECO:0000313" key="3">
    <source>
        <dbReference type="Proteomes" id="UP000009168"/>
    </source>
</evidence>
<dbReference type="Proteomes" id="UP000009168">
    <property type="component" value="Unassembled WGS sequence"/>
</dbReference>
<dbReference type="RefSeq" id="XP_001031546.2">
    <property type="nucleotide sequence ID" value="XM_001031546.2"/>
</dbReference>
<keyword evidence="3" id="KW-1185">Reference proteome</keyword>
<reference evidence="3" key="1">
    <citation type="journal article" date="2006" name="PLoS Biol.">
        <title>Macronuclear genome sequence of the ciliate Tetrahymena thermophila, a model eukaryote.</title>
        <authorList>
            <person name="Eisen J.A."/>
            <person name="Coyne R.S."/>
            <person name="Wu M."/>
            <person name="Wu D."/>
            <person name="Thiagarajan M."/>
            <person name="Wortman J.R."/>
            <person name="Badger J.H."/>
            <person name="Ren Q."/>
            <person name="Amedeo P."/>
            <person name="Jones K.M."/>
            <person name="Tallon L.J."/>
            <person name="Delcher A.L."/>
            <person name="Salzberg S.L."/>
            <person name="Silva J.C."/>
            <person name="Haas B.J."/>
            <person name="Majoros W.H."/>
            <person name="Farzad M."/>
            <person name="Carlton J.M."/>
            <person name="Smith R.K. Jr."/>
            <person name="Garg J."/>
            <person name="Pearlman R.E."/>
            <person name="Karrer K.M."/>
            <person name="Sun L."/>
            <person name="Manning G."/>
            <person name="Elde N.C."/>
            <person name="Turkewitz A.P."/>
            <person name="Asai D.J."/>
            <person name="Wilkes D.E."/>
            <person name="Wang Y."/>
            <person name="Cai H."/>
            <person name="Collins K."/>
            <person name="Stewart B.A."/>
            <person name="Lee S.R."/>
            <person name="Wilamowska K."/>
            <person name="Weinberg Z."/>
            <person name="Ruzzo W.L."/>
            <person name="Wloga D."/>
            <person name="Gaertig J."/>
            <person name="Frankel J."/>
            <person name="Tsao C.-C."/>
            <person name="Gorovsky M.A."/>
            <person name="Keeling P.J."/>
            <person name="Waller R.F."/>
            <person name="Patron N.J."/>
            <person name="Cherry J.M."/>
            <person name="Stover N.A."/>
            <person name="Krieger C.J."/>
            <person name="del Toro C."/>
            <person name="Ryder H.F."/>
            <person name="Williamson S.C."/>
            <person name="Barbeau R.A."/>
            <person name="Hamilton E.P."/>
            <person name="Orias E."/>
        </authorList>
    </citation>
    <scope>NUCLEOTIDE SEQUENCE [LARGE SCALE GENOMIC DNA]</scope>
    <source>
        <strain evidence="3">SB210</strain>
    </source>
</reference>
<proteinExistence type="predicted"/>
<protein>
    <submittedName>
        <fullName evidence="2">Uncharacterized protein</fullName>
    </submittedName>
</protein>
<feature type="compositionally biased region" description="Low complexity" evidence="1">
    <location>
        <begin position="201"/>
        <end position="210"/>
    </location>
</feature>
<dbReference type="HOGENOM" id="CLU_400391_0_0_1"/>
<dbReference type="EMBL" id="GG662544">
    <property type="protein sequence ID" value="EAR83883.2"/>
    <property type="molecule type" value="Genomic_DNA"/>
</dbReference>
<name>Q22EZ2_TETTS</name>
<dbReference type="InParanoid" id="Q22EZ2"/>
<organism evidence="2 3">
    <name type="scientific">Tetrahymena thermophila (strain SB210)</name>
    <dbReference type="NCBI Taxonomy" id="312017"/>
    <lineage>
        <taxon>Eukaryota</taxon>
        <taxon>Sar</taxon>
        <taxon>Alveolata</taxon>
        <taxon>Ciliophora</taxon>
        <taxon>Intramacronucleata</taxon>
        <taxon>Oligohymenophorea</taxon>
        <taxon>Hymenostomatida</taxon>
        <taxon>Tetrahymenina</taxon>
        <taxon>Tetrahymenidae</taxon>
        <taxon>Tetrahymena</taxon>
    </lineage>
</organism>
<gene>
    <name evidence="2" type="ORF">TTHERM_00822210</name>
</gene>
<feature type="region of interest" description="Disordered" evidence="1">
    <location>
        <begin position="189"/>
        <end position="210"/>
    </location>
</feature>
<feature type="region of interest" description="Disordered" evidence="1">
    <location>
        <begin position="280"/>
        <end position="308"/>
    </location>
</feature>
<sequence>MQINFNNNENSNHIQDTSTSEYQQKCGIYQELFKQPQIVSQNSIQSQNYVMRNANTVSPAMFKQKKRVNEPILSNPVVIMKYQMNQRFQNQQTIQNQVREKTNSDQRKELLSFFNENRYKYFSNNDLNAEKFFVTRNRERIKDLNFERIGIFKSKQPQTHVKHLRFFVNDLKITEPRFQNPLKIEQEQLSQEQSFRKASHASHNSKLSSSDLVKETVPNFKEAPLNSLNQVRYENISKGTVNSPINNNIGSNSFSFGNLNPSQTQILSPQERYQVPGQMQQITPTQSYQNTPSKLTAAATSPQQSSGQSKFQFININNNDTNGNQQYSSYESVSDNKDTANVKKLKQQYMNFVQQNFNPKLQQAKLVNNLIKEEKEESIIEEEHNQKQDHQNQTEANLKKLTILLNSEDASDNRKSDNRLPSLKQIKNNKKQRVNIVDERDLAKNINSQQNIASDRDINNNKKLTSDIFIPFTSKNDIISPINQQNLNNKLSLNKFQQNLDNQKSQNQLLATKNSIEFDNNYMVCMQIDKETDNEYIYSKQFQDQIRSLEDEQKRLESIENLFFLKLSPEEYNYYHSESFKIHRKKMLLDTILKNKKITTRDKKLIFLNLLYQYNIKSRLNSKEWCIEMTNFLMKNKFKYNLDEAANRKYERAHQKIVQLPTFRDARGEIYHDSYNFFHQVASPTPISTESNEVHYYTNEIDTINQLNQGKQNLNIKRFKPKQLSKTYSHFQFQKIKY</sequence>
<accession>Q22EZ2</accession>
<evidence type="ECO:0000256" key="1">
    <source>
        <dbReference type="SAM" id="MobiDB-lite"/>
    </source>
</evidence>